<gene>
    <name evidence="5" type="ORF">RFI_05811</name>
</gene>
<dbReference type="Pfam" id="PF04266">
    <property type="entry name" value="ASCH"/>
    <property type="match status" value="1"/>
</dbReference>
<dbReference type="OrthoDB" id="338816at2759"/>
<dbReference type="OMA" id="EFNSYRH"/>
<reference evidence="5 6" key="1">
    <citation type="journal article" date="2013" name="Curr. Biol.">
        <title>The Genome of the Foraminiferan Reticulomyxa filosa.</title>
        <authorList>
            <person name="Glockner G."/>
            <person name="Hulsmann N."/>
            <person name="Schleicher M."/>
            <person name="Noegel A.A."/>
            <person name="Eichinger L."/>
            <person name="Gallinger C."/>
            <person name="Pawlowski J."/>
            <person name="Sierra R."/>
            <person name="Euteneuer U."/>
            <person name="Pillet L."/>
            <person name="Moustafa A."/>
            <person name="Platzer M."/>
            <person name="Groth M."/>
            <person name="Szafranski K."/>
            <person name="Schliwa M."/>
        </authorList>
    </citation>
    <scope>NUCLEOTIDE SEQUENCE [LARGE SCALE GENOMIC DNA]</scope>
</reference>
<feature type="region of interest" description="Disordered" evidence="1">
    <location>
        <begin position="289"/>
        <end position="358"/>
    </location>
</feature>
<dbReference type="PANTHER" id="PTHR12963">
    <property type="entry name" value="THYROID RECEPTOR INTERACTING PROTEIN RELATED"/>
    <property type="match status" value="1"/>
</dbReference>
<dbReference type="Pfam" id="PF23134">
    <property type="entry name" value="TRIP4_3rd"/>
    <property type="match status" value="1"/>
</dbReference>
<proteinExistence type="predicted"/>
<feature type="domain" description="Activating signal cointegrator 1 third" evidence="4">
    <location>
        <begin position="128"/>
        <end position="178"/>
    </location>
</feature>
<feature type="domain" description="TRIP4/RQT4 C2HC5-type zinc finger" evidence="3">
    <location>
        <begin position="48"/>
        <end position="94"/>
    </location>
</feature>
<evidence type="ECO:0000259" key="2">
    <source>
        <dbReference type="Pfam" id="PF04266"/>
    </source>
</evidence>
<evidence type="ECO:0000259" key="3">
    <source>
        <dbReference type="Pfam" id="PF06221"/>
    </source>
</evidence>
<evidence type="ECO:0008006" key="7">
    <source>
        <dbReference type="Google" id="ProtNLM"/>
    </source>
</evidence>
<dbReference type="Proteomes" id="UP000023152">
    <property type="component" value="Unassembled WGS sequence"/>
</dbReference>
<dbReference type="AlphaFoldDB" id="X6P179"/>
<evidence type="ECO:0000256" key="1">
    <source>
        <dbReference type="SAM" id="MobiDB-lite"/>
    </source>
</evidence>
<evidence type="ECO:0000259" key="4">
    <source>
        <dbReference type="Pfam" id="PF23134"/>
    </source>
</evidence>
<dbReference type="CDD" id="cd06554">
    <property type="entry name" value="ASCH_ASC-1_like"/>
    <property type="match status" value="1"/>
</dbReference>
<feature type="domain" description="ASCH" evidence="2">
    <location>
        <begin position="370"/>
        <end position="432"/>
    </location>
</feature>
<dbReference type="GO" id="GO:0180022">
    <property type="term" value="C:RQC-trigger complex"/>
    <property type="evidence" value="ECO:0007669"/>
    <property type="project" value="InterPro"/>
</dbReference>
<dbReference type="InterPro" id="IPR056993">
    <property type="entry name" value="TRIP4_3rd_dom"/>
</dbReference>
<dbReference type="InterPro" id="IPR015947">
    <property type="entry name" value="PUA-like_sf"/>
</dbReference>
<dbReference type="InterPro" id="IPR009349">
    <property type="entry name" value="TRIP4/RQT4_C2HC5_Znf"/>
</dbReference>
<dbReference type="GO" id="GO:0045893">
    <property type="term" value="P:positive regulation of DNA-templated transcription"/>
    <property type="evidence" value="ECO:0007669"/>
    <property type="project" value="TreeGrafter"/>
</dbReference>
<dbReference type="Gene3D" id="2.30.130.30">
    <property type="entry name" value="Hypothetical protein"/>
    <property type="match status" value="1"/>
</dbReference>
<sequence>MFLLMHEKYFHLGKYIYNFTRKTKQKRSLEKRRVTQIPFFYEKKTERKVCGCQATAHSLLTNCLNCGNIVCVVEANNPCSYCGKELNVKRQSKALSSTSDGDLNKAMELKDRLLRYGVEKKTTRIVDDSGDFYENDADNIWLSQLERQRAREKQKENEEKMNQSRADVSVEIALDIGRGTIETIEDKTPKYITVAKPETTEERTKEVQSYYQSNMTGRASEVYASLQKLMRSESAAIANTQKQKQQRNHDVAADDDEDANNPDNGLDHGKHEHGSEFHRLQDAPYFEQADEQEEDDNATTSDNKTRPMKKVADEDGNEEKKKNEEDNAPAQNIGLAMSDIVPTKKRRKRGATSSTRSKYYGNEKDEGVCLSMHQPWASLLVCGIKRIEGRSWNTQNRKTYMEVYNKSKSAIPFPKDYPCSAVLGCVDLVECLSNEEYTEQYVNTSLSKELNTSAFCFIVERPMKLLLPSAITGDHKLFKIPSQRIQALAQGLRPVSAEWQNASAPKPNK</sequence>
<feature type="region of interest" description="Disordered" evidence="1">
    <location>
        <begin position="237"/>
        <end position="273"/>
    </location>
</feature>
<comment type="caution">
    <text evidence="5">The sequence shown here is derived from an EMBL/GenBank/DDBJ whole genome shotgun (WGS) entry which is preliminary data.</text>
</comment>
<dbReference type="GO" id="GO:0072344">
    <property type="term" value="P:rescue of stalled ribosome"/>
    <property type="evidence" value="ECO:0007669"/>
    <property type="project" value="InterPro"/>
</dbReference>
<dbReference type="SUPFAM" id="SSF88697">
    <property type="entry name" value="PUA domain-like"/>
    <property type="match status" value="1"/>
</dbReference>
<accession>X6P179</accession>
<dbReference type="PANTHER" id="PTHR12963:SF4">
    <property type="entry name" value="ACTIVATING SIGNAL COINTEGRATOR 1"/>
    <property type="match status" value="1"/>
</dbReference>
<keyword evidence="6" id="KW-1185">Reference proteome</keyword>
<protein>
    <recommendedName>
        <fullName evidence="7">Zinc finger C2HC5-type domain-containing protein</fullName>
    </recommendedName>
</protein>
<organism evidence="5 6">
    <name type="scientific">Reticulomyxa filosa</name>
    <dbReference type="NCBI Taxonomy" id="46433"/>
    <lineage>
        <taxon>Eukaryota</taxon>
        <taxon>Sar</taxon>
        <taxon>Rhizaria</taxon>
        <taxon>Retaria</taxon>
        <taxon>Foraminifera</taxon>
        <taxon>Monothalamids</taxon>
        <taxon>Reticulomyxidae</taxon>
        <taxon>Reticulomyxa</taxon>
    </lineage>
</organism>
<dbReference type="InterPro" id="IPR007374">
    <property type="entry name" value="ASCH_domain"/>
</dbReference>
<dbReference type="GO" id="GO:0008270">
    <property type="term" value="F:zinc ion binding"/>
    <property type="evidence" value="ECO:0007669"/>
    <property type="project" value="InterPro"/>
</dbReference>
<name>X6P179_RETFI</name>
<dbReference type="EMBL" id="ASPP01005011">
    <property type="protein sequence ID" value="ETO31307.1"/>
    <property type="molecule type" value="Genomic_DNA"/>
</dbReference>
<feature type="compositionally biased region" description="Basic and acidic residues" evidence="1">
    <location>
        <begin position="310"/>
        <end position="325"/>
    </location>
</feature>
<dbReference type="GO" id="GO:0005634">
    <property type="term" value="C:nucleus"/>
    <property type="evidence" value="ECO:0007669"/>
    <property type="project" value="InterPro"/>
</dbReference>
<evidence type="ECO:0000313" key="6">
    <source>
        <dbReference type="Proteomes" id="UP000023152"/>
    </source>
</evidence>
<dbReference type="InterPro" id="IPR039128">
    <property type="entry name" value="TRIP4-like"/>
</dbReference>
<evidence type="ECO:0000313" key="5">
    <source>
        <dbReference type="EMBL" id="ETO31307.1"/>
    </source>
</evidence>
<dbReference type="Pfam" id="PF06221">
    <property type="entry name" value="zf-C2HC5"/>
    <property type="match status" value="1"/>
</dbReference>